<feature type="signal peptide" evidence="1">
    <location>
        <begin position="1"/>
        <end position="30"/>
    </location>
</feature>
<gene>
    <name evidence="2" type="ORF">EV659_10937</name>
</gene>
<keyword evidence="1" id="KW-0732">Signal</keyword>
<dbReference type="Gene3D" id="2.40.160.20">
    <property type="match status" value="1"/>
</dbReference>
<dbReference type="Proteomes" id="UP000295399">
    <property type="component" value="Unassembled WGS sequence"/>
</dbReference>
<evidence type="ECO:0000313" key="2">
    <source>
        <dbReference type="EMBL" id="TCP32545.1"/>
    </source>
</evidence>
<reference evidence="2 3" key="1">
    <citation type="submission" date="2019-03" db="EMBL/GenBank/DDBJ databases">
        <title>Genomic Encyclopedia of Type Strains, Phase IV (KMG-IV): sequencing the most valuable type-strain genomes for metagenomic binning, comparative biology and taxonomic classification.</title>
        <authorList>
            <person name="Goeker M."/>
        </authorList>
    </citation>
    <scope>NUCLEOTIDE SEQUENCE [LARGE SCALE GENOMIC DNA]</scope>
    <source>
        <strain evidence="2 3">DSM 2132</strain>
    </source>
</reference>
<name>A0A4R2PF27_RHOSA</name>
<dbReference type="EMBL" id="SLXO01000009">
    <property type="protein sequence ID" value="TCP32545.1"/>
    <property type="molecule type" value="Genomic_DNA"/>
</dbReference>
<keyword evidence="3" id="KW-1185">Reference proteome</keyword>
<accession>A0A4R2PF27</accession>
<evidence type="ECO:0008006" key="4">
    <source>
        <dbReference type="Google" id="ProtNLM"/>
    </source>
</evidence>
<comment type="caution">
    <text evidence="2">The sequence shown here is derived from an EMBL/GenBank/DDBJ whole genome shotgun (WGS) entry which is preliminary data.</text>
</comment>
<proteinExistence type="predicted"/>
<dbReference type="AlphaFoldDB" id="A0A4R2PF27"/>
<organism evidence="2 3">
    <name type="scientific">Rhodothalassium salexigens DSM 2132</name>
    <dbReference type="NCBI Taxonomy" id="1188247"/>
    <lineage>
        <taxon>Bacteria</taxon>
        <taxon>Pseudomonadati</taxon>
        <taxon>Pseudomonadota</taxon>
        <taxon>Alphaproteobacteria</taxon>
        <taxon>Rhodothalassiales</taxon>
        <taxon>Rhodothalassiaceae</taxon>
        <taxon>Rhodothalassium</taxon>
    </lineage>
</organism>
<evidence type="ECO:0000256" key="1">
    <source>
        <dbReference type="SAM" id="SignalP"/>
    </source>
</evidence>
<sequence>MPQRTHFARPALATALAAAMSSVAAAPAFAQSSDPVAPPKAGRFSAGLGATGEFLLSSTSLQDFQFNGNLSQILDTLPDVEGIAQINEQSLDNSYGSLVGVQGTVSYGLTDRIELFARGGYMESGSSNKTAGSFAGGDTQGTFTAVLDDYNEFYLHGGARYFFNDGMDFRPFVGGFFGVRFIDSVGMTLTADGNAGPIGTVYDGALFDDDTVLTAGGEFGLAYSFRDNFTFSVNVGISWTGEWSLAEEAFEGTVLNGAQDTGRRLSIPIGGRFTYTF</sequence>
<dbReference type="InParanoid" id="A0A4R2PF27"/>
<feature type="chain" id="PRO_5020446752" description="Outer membrane protein with beta-barrel domain" evidence="1">
    <location>
        <begin position="31"/>
        <end position="277"/>
    </location>
</feature>
<evidence type="ECO:0000313" key="3">
    <source>
        <dbReference type="Proteomes" id="UP000295399"/>
    </source>
</evidence>
<protein>
    <recommendedName>
        <fullName evidence="4">Outer membrane protein with beta-barrel domain</fullName>
    </recommendedName>
</protein>
<dbReference type="RefSeq" id="WP_132709032.1">
    <property type="nucleotide sequence ID" value="NZ_JACIGF010000009.1"/>
</dbReference>